<keyword evidence="5 9" id="KW-0520">NAD</keyword>
<feature type="binding site" evidence="9">
    <location>
        <begin position="148"/>
        <end position="150"/>
    </location>
    <ligand>
        <name>FAD</name>
        <dbReference type="ChEBI" id="CHEBI:57692"/>
    </ligand>
</feature>
<proteinExistence type="inferred from homology"/>
<dbReference type="GO" id="GO:0050660">
    <property type="term" value="F:flavin adenine dinucleotide binding"/>
    <property type="evidence" value="ECO:0007669"/>
    <property type="project" value="TreeGrafter"/>
</dbReference>
<reference evidence="14 15" key="1">
    <citation type="submission" date="2019-07" db="EMBL/GenBank/DDBJ databases">
        <title>complete genome sequencing of Ornithinimicrobium sp. H23M54.</title>
        <authorList>
            <person name="Bae J.-W."/>
            <person name="Lee S.-Y."/>
        </authorList>
    </citation>
    <scope>NUCLEOTIDE SEQUENCE [LARGE SCALE GENOMIC DNA]</scope>
    <source>
        <strain evidence="14 15">H23M54</strain>
    </source>
</reference>
<dbReference type="SUPFAM" id="SSF51905">
    <property type="entry name" value="FAD/NAD(P)-binding domain"/>
    <property type="match status" value="1"/>
</dbReference>
<dbReference type="InterPro" id="IPR036188">
    <property type="entry name" value="FAD/NAD-bd_sf"/>
</dbReference>
<evidence type="ECO:0000256" key="7">
    <source>
        <dbReference type="ARBA" id="ARBA00023284"/>
    </source>
</evidence>
<dbReference type="Proteomes" id="UP000315395">
    <property type="component" value="Chromosome"/>
</dbReference>
<dbReference type="PRINTS" id="PR00368">
    <property type="entry name" value="FADPNR"/>
</dbReference>
<dbReference type="GO" id="GO:0050627">
    <property type="term" value="F:mycothione reductase [NAD(P)H] activity"/>
    <property type="evidence" value="ECO:0007669"/>
    <property type="project" value="UniProtKB-EC"/>
</dbReference>
<dbReference type="AlphaFoldDB" id="A0A516GCH7"/>
<dbReference type="InterPro" id="IPR012999">
    <property type="entry name" value="Pyr_OxRdtase_I_AS"/>
</dbReference>
<evidence type="ECO:0000256" key="1">
    <source>
        <dbReference type="ARBA" id="ARBA00007532"/>
    </source>
</evidence>
<dbReference type="InterPro" id="IPR016156">
    <property type="entry name" value="FAD/NAD-linked_Rdtase_dimer_sf"/>
</dbReference>
<keyword evidence="15" id="KW-1185">Reference proteome</keyword>
<comment type="similarity">
    <text evidence="1 11">Belongs to the class-I pyridine nucleotide-disulfide oxidoreductase family.</text>
</comment>
<dbReference type="SUPFAM" id="SSF55424">
    <property type="entry name" value="FAD/NAD-linked reductases, dimerisation (C-terminal) domain"/>
    <property type="match status" value="1"/>
</dbReference>
<comment type="cofactor">
    <cofactor evidence="9">
        <name>FAD</name>
        <dbReference type="ChEBI" id="CHEBI:57692"/>
    </cofactor>
    <text evidence="9">Binds 1 FAD per subunit.</text>
</comment>
<dbReference type="Gene3D" id="3.50.50.60">
    <property type="entry name" value="FAD/NAD(P)-binding domain"/>
    <property type="match status" value="2"/>
</dbReference>
<dbReference type="Pfam" id="PF02852">
    <property type="entry name" value="Pyr_redox_dim"/>
    <property type="match status" value="1"/>
</dbReference>
<evidence type="ECO:0000256" key="9">
    <source>
        <dbReference type="PIRSR" id="PIRSR000350-3"/>
    </source>
</evidence>
<name>A0A516GCH7_9MICO</name>
<evidence type="ECO:0000256" key="8">
    <source>
        <dbReference type="PIRSR" id="PIRSR000350-2"/>
    </source>
</evidence>
<keyword evidence="2 11" id="KW-0285">Flavoprotein</keyword>
<dbReference type="EMBL" id="CP041616">
    <property type="protein sequence ID" value="QDO89236.1"/>
    <property type="molecule type" value="Genomic_DNA"/>
</dbReference>
<keyword evidence="9" id="KW-0547">Nucleotide-binding</keyword>
<dbReference type="GO" id="GO:0004148">
    <property type="term" value="F:dihydrolipoyl dehydrogenase (NADH) activity"/>
    <property type="evidence" value="ECO:0007669"/>
    <property type="project" value="TreeGrafter"/>
</dbReference>
<dbReference type="InterPro" id="IPR001100">
    <property type="entry name" value="Pyr_nuc-diS_OxRdtase"/>
</dbReference>
<evidence type="ECO:0000256" key="4">
    <source>
        <dbReference type="ARBA" id="ARBA00023002"/>
    </source>
</evidence>
<dbReference type="InterPro" id="IPR017817">
    <property type="entry name" value="Mycothione_reductase"/>
</dbReference>
<evidence type="ECO:0000256" key="5">
    <source>
        <dbReference type="ARBA" id="ARBA00023027"/>
    </source>
</evidence>
<keyword evidence="7 11" id="KW-0676">Redox-active center</keyword>
<keyword evidence="4 11" id="KW-0560">Oxidoreductase</keyword>
<dbReference type="InterPro" id="IPR023753">
    <property type="entry name" value="FAD/NAD-binding_dom"/>
</dbReference>
<feature type="disulfide bond" description="Redox-active" evidence="10">
    <location>
        <begin position="39"/>
        <end position="44"/>
    </location>
</feature>
<dbReference type="KEGG" id="orz:FNH13_13605"/>
<keyword evidence="3 9" id="KW-0274">FAD</keyword>
<evidence type="ECO:0000256" key="6">
    <source>
        <dbReference type="ARBA" id="ARBA00023157"/>
    </source>
</evidence>
<dbReference type="PRINTS" id="PR00411">
    <property type="entry name" value="PNDRDTASEI"/>
</dbReference>
<gene>
    <name evidence="14" type="ORF">FNH13_13605</name>
</gene>
<evidence type="ECO:0000256" key="10">
    <source>
        <dbReference type="PIRSR" id="PIRSR000350-4"/>
    </source>
</evidence>
<accession>A0A516GCH7</accession>
<evidence type="ECO:0000259" key="13">
    <source>
        <dbReference type="Pfam" id="PF07992"/>
    </source>
</evidence>
<dbReference type="PROSITE" id="PS00076">
    <property type="entry name" value="PYRIDINE_REDOX_1"/>
    <property type="match status" value="1"/>
</dbReference>
<feature type="binding site" evidence="9">
    <location>
        <begin position="185"/>
        <end position="192"/>
    </location>
    <ligand>
        <name>NAD(+)</name>
        <dbReference type="ChEBI" id="CHEBI:57540"/>
    </ligand>
</feature>
<feature type="binding site" evidence="9">
    <location>
        <position position="324"/>
    </location>
    <ligand>
        <name>FAD</name>
        <dbReference type="ChEBI" id="CHEBI:57692"/>
    </ligand>
</feature>
<evidence type="ECO:0000256" key="3">
    <source>
        <dbReference type="ARBA" id="ARBA00022827"/>
    </source>
</evidence>
<evidence type="ECO:0000313" key="15">
    <source>
        <dbReference type="Proteomes" id="UP000315395"/>
    </source>
</evidence>
<evidence type="ECO:0000313" key="14">
    <source>
        <dbReference type="EMBL" id="QDO89236.1"/>
    </source>
</evidence>
<dbReference type="OrthoDB" id="4797035at2"/>
<dbReference type="Gene3D" id="3.30.390.30">
    <property type="match status" value="1"/>
</dbReference>
<evidence type="ECO:0000256" key="2">
    <source>
        <dbReference type="ARBA" id="ARBA00022630"/>
    </source>
</evidence>
<feature type="binding site" evidence="9">
    <location>
        <position position="283"/>
    </location>
    <ligand>
        <name>NAD(+)</name>
        <dbReference type="ChEBI" id="CHEBI:57540"/>
    </ligand>
</feature>
<dbReference type="GO" id="GO:0006103">
    <property type="term" value="P:2-oxoglutarate metabolic process"/>
    <property type="evidence" value="ECO:0007669"/>
    <property type="project" value="TreeGrafter"/>
</dbReference>
<feature type="domain" description="Pyridine nucleotide-disulphide oxidoreductase dimerisation" evidence="12">
    <location>
        <begin position="360"/>
        <end position="469"/>
    </location>
</feature>
<dbReference type="NCBIfam" id="NF005884">
    <property type="entry name" value="PRK07846.1"/>
    <property type="match status" value="1"/>
</dbReference>
<dbReference type="Pfam" id="PF07992">
    <property type="entry name" value="Pyr_redox_2"/>
    <property type="match status" value="1"/>
</dbReference>
<dbReference type="InterPro" id="IPR004099">
    <property type="entry name" value="Pyr_nucl-diS_OxRdtase_dimer"/>
</dbReference>
<dbReference type="RefSeq" id="WP_143783911.1">
    <property type="nucleotide sequence ID" value="NZ_CP041616.1"/>
</dbReference>
<organism evidence="14 15">
    <name type="scientific">Ornithinimicrobium ciconiae</name>
    <dbReference type="NCBI Taxonomy" id="2594265"/>
    <lineage>
        <taxon>Bacteria</taxon>
        <taxon>Bacillati</taxon>
        <taxon>Actinomycetota</taxon>
        <taxon>Actinomycetes</taxon>
        <taxon>Micrococcales</taxon>
        <taxon>Ornithinimicrobiaceae</taxon>
        <taxon>Ornithinimicrobium</taxon>
    </lineage>
</organism>
<dbReference type="PANTHER" id="PTHR22912:SF217">
    <property type="entry name" value="DIHYDROLIPOYL DEHYDROGENASE"/>
    <property type="match status" value="1"/>
</dbReference>
<evidence type="ECO:0000256" key="11">
    <source>
        <dbReference type="RuleBase" id="RU003691"/>
    </source>
</evidence>
<feature type="domain" description="FAD/NAD(P)-binding" evidence="13">
    <location>
        <begin position="4"/>
        <end position="332"/>
    </location>
</feature>
<dbReference type="NCBIfam" id="TIGR03452">
    <property type="entry name" value="mycothione_red"/>
    <property type="match status" value="1"/>
</dbReference>
<feature type="binding site" evidence="9">
    <location>
        <position position="48"/>
    </location>
    <ligand>
        <name>FAD</name>
        <dbReference type="ChEBI" id="CHEBI:57692"/>
    </ligand>
</feature>
<dbReference type="EC" id="1.8.1.15" evidence="14"/>
<dbReference type="PANTHER" id="PTHR22912">
    <property type="entry name" value="DISULFIDE OXIDOREDUCTASE"/>
    <property type="match status" value="1"/>
</dbReference>
<dbReference type="InterPro" id="IPR050151">
    <property type="entry name" value="Class-I_Pyr_Nuc-Dis_Oxidored"/>
</dbReference>
<feature type="active site" description="Proton acceptor" evidence="8">
    <location>
        <position position="459"/>
    </location>
</feature>
<protein>
    <submittedName>
        <fullName evidence="14">Mycothione reductase</fullName>
        <ecNumber evidence="14">1.8.1.15</ecNumber>
    </submittedName>
</protein>
<sequence>MADYDLIIIGTGSGNSLVTEDFADKKVAVVERGTFGGTCLNVGCIPTKMFVYAAEVATTIRDASRFGVDATLDRVRWPDIRDRVFGRIDPISEGGRDYRVNGPNTEAYLGHATFVGEREVEVEITSPGGKHAVGEKVRITGEQIVIATGSRATIPDVIESSGVPFETSDTVMRLAELPRSMAIVGGGVIGAEFAHVFSALGVQVTQVQRGDRLLHRLDAEVGTLFTQQAQQQWDLRLNTQITGATVTQPGADGGGADGGGAGVRLELTQGDPLEVDVVLVATGRRPNSDGMGLEVVGVQTHSDGRVVVDDHGRATADGVWALGDVSAPVQLKHLANHEARVVAHNLVHPEDLQSFVHTNVPAAVFSHPQVATVGLTEEEARAGGHDVTVKMQRYGDTAYGWAMEDTTGVVKLIGDASTGLILGAHFMGPHASTLIQTVIHAMSFAQPAQQVAKEQFWIHPALAEVVENALLGL</sequence>
<dbReference type="PIRSF" id="PIRSF000350">
    <property type="entry name" value="Mercury_reductase_MerA"/>
    <property type="match status" value="1"/>
</dbReference>
<keyword evidence="6" id="KW-1015">Disulfide bond</keyword>
<evidence type="ECO:0000259" key="12">
    <source>
        <dbReference type="Pfam" id="PF02852"/>
    </source>
</evidence>